<comment type="caution">
    <text evidence="1">The sequence shown here is derived from an EMBL/GenBank/DDBJ whole genome shotgun (WGS) entry which is preliminary data.</text>
</comment>
<dbReference type="AlphaFoldDB" id="A0A9N9INJ3"/>
<dbReference type="Proteomes" id="UP000789405">
    <property type="component" value="Unassembled WGS sequence"/>
</dbReference>
<accession>A0A9N9INJ3</accession>
<reference evidence="1" key="1">
    <citation type="submission" date="2021-06" db="EMBL/GenBank/DDBJ databases">
        <authorList>
            <person name="Kallberg Y."/>
            <person name="Tangrot J."/>
            <person name="Rosling A."/>
        </authorList>
    </citation>
    <scope>NUCLEOTIDE SEQUENCE</scope>
    <source>
        <strain evidence="1">MA453B</strain>
    </source>
</reference>
<name>A0A9N9INJ3_9GLOM</name>
<evidence type="ECO:0000313" key="2">
    <source>
        <dbReference type="Proteomes" id="UP000789405"/>
    </source>
</evidence>
<proteinExistence type="predicted"/>
<organism evidence="1 2">
    <name type="scientific">Dentiscutata erythropus</name>
    <dbReference type="NCBI Taxonomy" id="1348616"/>
    <lineage>
        <taxon>Eukaryota</taxon>
        <taxon>Fungi</taxon>
        <taxon>Fungi incertae sedis</taxon>
        <taxon>Mucoromycota</taxon>
        <taxon>Glomeromycotina</taxon>
        <taxon>Glomeromycetes</taxon>
        <taxon>Diversisporales</taxon>
        <taxon>Gigasporaceae</taxon>
        <taxon>Dentiscutata</taxon>
    </lineage>
</organism>
<dbReference type="EMBL" id="CAJVPY010013976">
    <property type="protein sequence ID" value="CAG8743896.1"/>
    <property type="molecule type" value="Genomic_DNA"/>
</dbReference>
<protein>
    <submittedName>
        <fullName evidence="1">24640_t:CDS:1</fullName>
    </submittedName>
</protein>
<keyword evidence="2" id="KW-1185">Reference proteome</keyword>
<gene>
    <name evidence="1" type="ORF">DERYTH_LOCUS16251</name>
</gene>
<sequence>MVNANEWLNQKIPKNQRAQITQLSIYKHCQIGHTTHNNGCNYCNNRNQNSDSAAPNYQFYNTTLEGELDLNDFVNLQQLYICDQHQDLNLKTDKCKSLTRLVIYNFQSVKIILYTQRLVGDLAFEKILDYQIAITKNKLMWLDLLIYYQQEVLQNDNTFFRKELEKAKNELSNVLTIEEIT</sequence>
<evidence type="ECO:0000313" key="1">
    <source>
        <dbReference type="EMBL" id="CAG8743896.1"/>
    </source>
</evidence>
<dbReference type="OrthoDB" id="2399697at2759"/>